<accession>A0A644WA84</accession>
<evidence type="ECO:0000313" key="1">
    <source>
        <dbReference type="EMBL" id="MPM00428.1"/>
    </source>
</evidence>
<dbReference type="AlphaFoldDB" id="A0A644WA84"/>
<name>A0A644WA84_9ZZZZ</name>
<organism evidence="1">
    <name type="scientific">bioreactor metagenome</name>
    <dbReference type="NCBI Taxonomy" id="1076179"/>
    <lineage>
        <taxon>unclassified sequences</taxon>
        <taxon>metagenomes</taxon>
        <taxon>ecological metagenomes</taxon>
    </lineage>
</organism>
<proteinExistence type="predicted"/>
<protein>
    <submittedName>
        <fullName evidence="1">Uncharacterized protein</fullName>
    </submittedName>
</protein>
<dbReference type="EMBL" id="VSSQ01000730">
    <property type="protein sequence ID" value="MPM00428.1"/>
    <property type="molecule type" value="Genomic_DNA"/>
</dbReference>
<comment type="caution">
    <text evidence="1">The sequence shown here is derived from an EMBL/GenBank/DDBJ whole genome shotgun (WGS) entry which is preliminary data.</text>
</comment>
<gene>
    <name evidence="1" type="ORF">SDC9_46652</name>
</gene>
<reference evidence="1" key="1">
    <citation type="submission" date="2019-08" db="EMBL/GenBank/DDBJ databases">
        <authorList>
            <person name="Kucharzyk K."/>
            <person name="Murdoch R.W."/>
            <person name="Higgins S."/>
            <person name="Loffler F."/>
        </authorList>
    </citation>
    <scope>NUCLEOTIDE SEQUENCE</scope>
</reference>
<sequence>MDIVKIATKASELIAEKSTKAGHPEGVELLMSTLTNYSTYLIALYHKELSVELLRHGIDIAPTQLPGEKQN</sequence>